<organism evidence="2 3">
    <name type="scientific">Modicella reniformis</name>
    <dbReference type="NCBI Taxonomy" id="1440133"/>
    <lineage>
        <taxon>Eukaryota</taxon>
        <taxon>Fungi</taxon>
        <taxon>Fungi incertae sedis</taxon>
        <taxon>Mucoromycota</taxon>
        <taxon>Mortierellomycotina</taxon>
        <taxon>Mortierellomycetes</taxon>
        <taxon>Mortierellales</taxon>
        <taxon>Mortierellaceae</taxon>
        <taxon>Modicella</taxon>
    </lineage>
</organism>
<dbReference type="Proteomes" id="UP000749646">
    <property type="component" value="Unassembled WGS sequence"/>
</dbReference>
<dbReference type="OrthoDB" id="2360307at2759"/>
<protein>
    <submittedName>
        <fullName evidence="2">Uncharacterized protein</fullName>
    </submittedName>
</protein>
<evidence type="ECO:0000313" key="3">
    <source>
        <dbReference type="Proteomes" id="UP000749646"/>
    </source>
</evidence>
<comment type="caution">
    <text evidence="2">The sequence shown here is derived from an EMBL/GenBank/DDBJ whole genome shotgun (WGS) entry which is preliminary data.</text>
</comment>
<reference evidence="2" key="1">
    <citation type="journal article" date="2020" name="Fungal Divers.">
        <title>Resolving the Mortierellaceae phylogeny through synthesis of multi-gene phylogenetics and phylogenomics.</title>
        <authorList>
            <person name="Vandepol N."/>
            <person name="Liber J."/>
            <person name="Desiro A."/>
            <person name="Na H."/>
            <person name="Kennedy M."/>
            <person name="Barry K."/>
            <person name="Grigoriev I.V."/>
            <person name="Miller A.N."/>
            <person name="O'Donnell K."/>
            <person name="Stajich J.E."/>
            <person name="Bonito G."/>
        </authorList>
    </citation>
    <scope>NUCLEOTIDE SEQUENCE</scope>
    <source>
        <strain evidence="2">MES-2147</strain>
    </source>
</reference>
<evidence type="ECO:0000256" key="1">
    <source>
        <dbReference type="SAM" id="SignalP"/>
    </source>
</evidence>
<feature type="signal peptide" evidence="1">
    <location>
        <begin position="1"/>
        <end position="22"/>
    </location>
</feature>
<keyword evidence="3" id="KW-1185">Reference proteome</keyword>
<feature type="chain" id="PRO_5040482368" evidence="1">
    <location>
        <begin position="23"/>
        <end position="240"/>
    </location>
</feature>
<dbReference type="EMBL" id="JAAAHW010003371">
    <property type="protein sequence ID" value="KAF9984604.1"/>
    <property type="molecule type" value="Genomic_DNA"/>
</dbReference>
<dbReference type="AlphaFoldDB" id="A0A9P6MAG5"/>
<evidence type="ECO:0000313" key="2">
    <source>
        <dbReference type="EMBL" id="KAF9984604.1"/>
    </source>
</evidence>
<name>A0A9P6MAG5_9FUNG</name>
<accession>A0A9P6MAG5</accession>
<keyword evidence="1" id="KW-0732">Signal</keyword>
<dbReference type="PROSITE" id="PS51257">
    <property type="entry name" value="PROKAR_LIPOPROTEIN"/>
    <property type="match status" value="1"/>
</dbReference>
<proteinExistence type="predicted"/>
<sequence>MKFNLFAPTILALSFFSACTQALPAAPQNLEAVALLKRGAPNSVEAVVTLFLEAQTKVLAEACVDLQAKLCADVKVALNVKANLLDIIKTKINLNGLEIQAKAEADAEIKALIEAEAEVTVFAKIDAIVKTAIVDACSTTSDLACIKANAATIVAKVEAAINVNVELLIANIKAKLEVHVRARIAVLIKKVTINLLNILSTDISAIIRISADVDLHLKAFLGVCTTTFAKVGLVAKIAAL</sequence>
<gene>
    <name evidence="2" type="ORF">BGZ65_000038</name>
</gene>